<dbReference type="PANTHER" id="PTHR21666:SF292">
    <property type="entry name" value="MUREIN DD-ENDOPEPTIDASE MEPM"/>
    <property type="match status" value="1"/>
</dbReference>
<evidence type="ECO:0000256" key="8">
    <source>
        <dbReference type="SAM" id="MobiDB-lite"/>
    </source>
</evidence>
<dbReference type="InterPro" id="IPR045834">
    <property type="entry name" value="Csd3_N2"/>
</dbReference>
<gene>
    <name evidence="11" type="ORF">GCM10025772_08450</name>
</gene>
<comment type="cofactor">
    <cofactor evidence="1">
        <name>Zn(2+)</name>
        <dbReference type="ChEBI" id="CHEBI:29105"/>
    </cofactor>
</comment>
<evidence type="ECO:0000313" key="11">
    <source>
        <dbReference type="EMBL" id="GAA5188433.1"/>
    </source>
</evidence>
<dbReference type="InterPro" id="IPR016047">
    <property type="entry name" value="M23ase_b-sheet_dom"/>
</dbReference>
<evidence type="ECO:0000256" key="7">
    <source>
        <dbReference type="ARBA" id="ARBA00023049"/>
    </source>
</evidence>
<keyword evidence="4" id="KW-0479">Metal-binding</keyword>
<dbReference type="InterPro" id="IPR011055">
    <property type="entry name" value="Dup_hybrid_motif"/>
</dbReference>
<dbReference type="Gene3D" id="3.10.450.350">
    <property type="match status" value="2"/>
</dbReference>
<keyword evidence="6" id="KW-0862">Zinc</keyword>
<keyword evidence="7" id="KW-0482">Metalloprotease</keyword>
<sequence>MALLSAGVRLAQQRPLASASLALVIIALSVGLLLPSKDVESPVASPVTLQSADLQTSPTEELPSNDPPLGILERQAYGPGLGQPLRQGERREAPVPQEGTAETPDVALPEVAYSPAEVNGESSVREQLDGPQGEALAKEERSGSWWPFSRSANDDTAMARASEGLPQLALDLGPYTRIPLVLGPPTDRYIVAKGDTLSDIFSRFDVGQSQMYQVLEADYAYLALDTLIPGNELRFWIDHDSQRLEKMAVVFDPAHKVAYQRHQETFEVTETLLEGDWMASSSEVEIQGSFSLAASKAGLRASEVQQITALFNDKLDFRRQLRAGDRARILRESQYIDGKPTGNQRLLAVEFAGRNWTSTAYLHSDGSFYDEDGQSLNRAFMRHPISGNYRVSSRFNPRRLHPVTRRVSPHNGTDYAASTGTPILAAGDGVISRVENHPIAGKYVVIDHGGRYRTRYLHMARIDVRRGQTVERGQRIGTVGATGRVTGAHLHYEFHINGRAVNSLTANIPMATSVPSSERQAFLAEVYRYQRDMNELLAKVETEAVPERAN</sequence>
<feature type="domain" description="M23ase beta-sheet core" evidence="9">
    <location>
        <begin position="409"/>
        <end position="502"/>
    </location>
</feature>
<dbReference type="Proteomes" id="UP001501600">
    <property type="component" value="Unassembled WGS sequence"/>
</dbReference>
<keyword evidence="12" id="KW-1185">Reference proteome</keyword>
<keyword evidence="3" id="KW-0645">Protease</keyword>
<dbReference type="RefSeq" id="WP_345315793.1">
    <property type="nucleotide sequence ID" value="NZ_BAABLF010000005.1"/>
</dbReference>
<protein>
    <recommendedName>
        <fullName evidence="13">Peptidase M23</fullName>
    </recommendedName>
</protein>
<dbReference type="EMBL" id="BAABLF010000005">
    <property type="protein sequence ID" value="GAA5188433.1"/>
    <property type="molecule type" value="Genomic_DNA"/>
</dbReference>
<evidence type="ECO:0000256" key="1">
    <source>
        <dbReference type="ARBA" id="ARBA00001947"/>
    </source>
</evidence>
<name>A0ABP9RYC9_9GAMM</name>
<accession>A0ABP9RYC9</accession>
<evidence type="ECO:0000256" key="2">
    <source>
        <dbReference type="ARBA" id="ARBA00004196"/>
    </source>
</evidence>
<reference evidence="12" key="1">
    <citation type="journal article" date="2019" name="Int. J. Syst. Evol. Microbiol.">
        <title>The Global Catalogue of Microorganisms (GCM) 10K type strain sequencing project: providing services to taxonomists for standard genome sequencing and annotation.</title>
        <authorList>
            <consortium name="The Broad Institute Genomics Platform"/>
            <consortium name="The Broad Institute Genome Sequencing Center for Infectious Disease"/>
            <person name="Wu L."/>
            <person name="Ma J."/>
        </authorList>
    </citation>
    <scope>NUCLEOTIDE SEQUENCE [LARGE SCALE GENOMIC DNA]</scope>
    <source>
        <strain evidence="12">JCM 18720</strain>
    </source>
</reference>
<organism evidence="11 12">
    <name type="scientific">Ferrimonas gelatinilytica</name>
    <dbReference type="NCBI Taxonomy" id="1255257"/>
    <lineage>
        <taxon>Bacteria</taxon>
        <taxon>Pseudomonadati</taxon>
        <taxon>Pseudomonadota</taxon>
        <taxon>Gammaproteobacteria</taxon>
        <taxon>Alteromonadales</taxon>
        <taxon>Ferrimonadaceae</taxon>
        <taxon>Ferrimonas</taxon>
    </lineage>
</organism>
<dbReference type="SUPFAM" id="SSF51261">
    <property type="entry name" value="Duplicated hybrid motif"/>
    <property type="match status" value="1"/>
</dbReference>
<evidence type="ECO:0000256" key="3">
    <source>
        <dbReference type="ARBA" id="ARBA00022670"/>
    </source>
</evidence>
<evidence type="ECO:0000259" key="10">
    <source>
        <dbReference type="Pfam" id="PF19425"/>
    </source>
</evidence>
<evidence type="ECO:0000259" key="9">
    <source>
        <dbReference type="Pfam" id="PF01551"/>
    </source>
</evidence>
<feature type="domain" description="Csd3-like second N-terminal" evidence="10">
    <location>
        <begin position="274"/>
        <end position="397"/>
    </location>
</feature>
<dbReference type="CDD" id="cd12797">
    <property type="entry name" value="M23_peptidase"/>
    <property type="match status" value="1"/>
</dbReference>
<comment type="caution">
    <text evidence="11">The sequence shown here is derived from an EMBL/GenBank/DDBJ whole genome shotgun (WGS) entry which is preliminary data.</text>
</comment>
<evidence type="ECO:0000256" key="5">
    <source>
        <dbReference type="ARBA" id="ARBA00022801"/>
    </source>
</evidence>
<dbReference type="Pfam" id="PF01551">
    <property type="entry name" value="Peptidase_M23"/>
    <property type="match status" value="1"/>
</dbReference>
<keyword evidence="5" id="KW-0378">Hydrolase</keyword>
<proteinExistence type="predicted"/>
<dbReference type="Pfam" id="PF19425">
    <property type="entry name" value="Csd3_N2"/>
    <property type="match status" value="1"/>
</dbReference>
<evidence type="ECO:0008006" key="13">
    <source>
        <dbReference type="Google" id="ProtNLM"/>
    </source>
</evidence>
<comment type="subcellular location">
    <subcellularLocation>
        <location evidence="2">Cell envelope</location>
    </subcellularLocation>
</comment>
<feature type="compositionally biased region" description="Polar residues" evidence="8">
    <location>
        <begin position="50"/>
        <end position="59"/>
    </location>
</feature>
<evidence type="ECO:0000256" key="6">
    <source>
        <dbReference type="ARBA" id="ARBA00022833"/>
    </source>
</evidence>
<evidence type="ECO:0000313" key="12">
    <source>
        <dbReference type="Proteomes" id="UP001501600"/>
    </source>
</evidence>
<feature type="region of interest" description="Disordered" evidence="8">
    <location>
        <begin position="50"/>
        <end position="142"/>
    </location>
</feature>
<dbReference type="InterPro" id="IPR050570">
    <property type="entry name" value="Cell_wall_metabolism_enzyme"/>
</dbReference>
<dbReference type="Gene3D" id="2.70.70.10">
    <property type="entry name" value="Glucose Permease (Domain IIA)"/>
    <property type="match status" value="1"/>
</dbReference>
<dbReference type="PANTHER" id="PTHR21666">
    <property type="entry name" value="PEPTIDASE-RELATED"/>
    <property type="match status" value="1"/>
</dbReference>
<evidence type="ECO:0000256" key="4">
    <source>
        <dbReference type="ARBA" id="ARBA00022723"/>
    </source>
</evidence>